<dbReference type="Proteomes" id="UP000593758">
    <property type="component" value="Chromosome"/>
</dbReference>
<dbReference type="EMBL" id="CP063169">
    <property type="protein sequence ID" value="QOR69795.1"/>
    <property type="molecule type" value="Genomic_DNA"/>
</dbReference>
<sequence length="237" mass="25855">MNEHDGGTCQNVAMPTHDDTWLVVPLYNEARVVGEVIAGALPTFGHIVCVDDGSTDSSAAVAEAAGATVIRHATNLGQGAALQTGIDFVLTQTDARYLVTFDADGQHQVSDAADMVRRAREEDLAVVFGSRFLDNRTKAGLLKRIVLKTAVWVTNQSTGLRLTDAHNGLRVIRRDAAAGVQLRQDRMAHASEIVLQLGRTRLPWTEHPVHVLYTDYSKGKGQSLWNSVNILVELMFK</sequence>
<dbReference type="GO" id="GO:0016740">
    <property type="term" value="F:transferase activity"/>
    <property type="evidence" value="ECO:0007669"/>
    <property type="project" value="UniProtKB-KW"/>
</dbReference>
<evidence type="ECO:0000259" key="2">
    <source>
        <dbReference type="Pfam" id="PF00535"/>
    </source>
</evidence>
<evidence type="ECO:0000256" key="1">
    <source>
        <dbReference type="ARBA" id="ARBA00006739"/>
    </source>
</evidence>
<dbReference type="Gene3D" id="3.90.550.10">
    <property type="entry name" value="Spore Coat Polysaccharide Biosynthesis Protein SpsA, Chain A"/>
    <property type="match status" value="1"/>
</dbReference>
<dbReference type="InterPro" id="IPR050256">
    <property type="entry name" value="Glycosyltransferase_2"/>
</dbReference>
<dbReference type="CDD" id="cd04179">
    <property type="entry name" value="DPM_DPG-synthase_like"/>
    <property type="match status" value="1"/>
</dbReference>
<feature type="domain" description="Glycosyltransferase 2-like" evidence="2">
    <location>
        <begin position="22"/>
        <end position="176"/>
    </location>
</feature>
<proteinExistence type="inferred from homology"/>
<dbReference type="AlphaFoldDB" id="A0A7M1SQR5"/>
<dbReference type="InterPro" id="IPR001173">
    <property type="entry name" value="Glyco_trans_2-like"/>
</dbReference>
<evidence type="ECO:0000313" key="3">
    <source>
        <dbReference type="EMBL" id="QOR69795.1"/>
    </source>
</evidence>
<dbReference type="KEGG" id="halt:IM660_14145"/>
<reference evidence="3 4" key="1">
    <citation type="submission" date="2020-10" db="EMBL/GenBank/DDBJ databases">
        <title>Haloactinobacterium sp. RN3S43, a bacterium isolated from saline soil.</title>
        <authorList>
            <person name="Sun J.-Q."/>
        </authorList>
    </citation>
    <scope>NUCLEOTIDE SEQUENCE [LARGE SCALE GENOMIC DNA]</scope>
    <source>
        <strain evidence="3 4">RN3S43</strain>
    </source>
</reference>
<evidence type="ECO:0000313" key="4">
    <source>
        <dbReference type="Proteomes" id="UP000593758"/>
    </source>
</evidence>
<dbReference type="InterPro" id="IPR029044">
    <property type="entry name" value="Nucleotide-diphossugar_trans"/>
</dbReference>
<keyword evidence="4" id="KW-1185">Reference proteome</keyword>
<accession>A0A7M1SQR5</accession>
<dbReference type="PANTHER" id="PTHR48090">
    <property type="entry name" value="UNDECAPRENYL-PHOSPHATE 4-DEOXY-4-FORMAMIDO-L-ARABINOSE TRANSFERASE-RELATED"/>
    <property type="match status" value="1"/>
</dbReference>
<name>A0A7M1SQR5_9MICO</name>
<protein>
    <submittedName>
        <fullName evidence="3">Glycosyltransferase family 2 protein</fullName>
    </submittedName>
</protein>
<dbReference type="SUPFAM" id="SSF53448">
    <property type="entry name" value="Nucleotide-diphospho-sugar transferases"/>
    <property type="match status" value="1"/>
</dbReference>
<dbReference type="Pfam" id="PF00535">
    <property type="entry name" value="Glycos_transf_2"/>
    <property type="match status" value="1"/>
</dbReference>
<organism evidence="3 4">
    <name type="scientific">Ruania alkalisoli</name>
    <dbReference type="NCBI Taxonomy" id="2779775"/>
    <lineage>
        <taxon>Bacteria</taxon>
        <taxon>Bacillati</taxon>
        <taxon>Actinomycetota</taxon>
        <taxon>Actinomycetes</taxon>
        <taxon>Micrococcales</taxon>
        <taxon>Ruaniaceae</taxon>
        <taxon>Ruania</taxon>
    </lineage>
</organism>
<comment type="similarity">
    <text evidence="1">Belongs to the glycosyltransferase 2 family.</text>
</comment>
<keyword evidence="3" id="KW-0808">Transferase</keyword>
<gene>
    <name evidence="3" type="ORF">IM660_14145</name>
</gene>
<dbReference type="PANTHER" id="PTHR48090:SF7">
    <property type="entry name" value="RFBJ PROTEIN"/>
    <property type="match status" value="1"/>
</dbReference>